<keyword evidence="3" id="KW-0539">Nucleus</keyword>
<evidence type="ECO:0000256" key="4">
    <source>
        <dbReference type="SAM" id="MobiDB-lite"/>
    </source>
</evidence>
<evidence type="ECO:0000313" key="6">
    <source>
        <dbReference type="Proteomes" id="UP000326062"/>
    </source>
</evidence>
<protein>
    <recommendedName>
        <fullName evidence="7">Pre-mRNA-splicing factor ISY1 homolog</fullName>
    </recommendedName>
</protein>
<evidence type="ECO:0000256" key="2">
    <source>
        <dbReference type="ARBA" id="ARBA00007002"/>
    </source>
</evidence>
<accession>A0A5N3XWB8</accession>
<name>A0A5N3XWB8_MUNRE</name>
<dbReference type="GO" id="GO:0000350">
    <property type="term" value="P:generation of catalytic spliceosome for second transesterification step"/>
    <property type="evidence" value="ECO:0007669"/>
    <property type="project" value="InterPro"/>
</dbReference>
<dbReference type="InterPro" id="IPR037200">
    <property type="entry name" value="Isy1_sf"/>
</dbReference>
<dbReference type="Pfam" id="PF06246">
    <property type="entry name" value="Isy1"/>
    <property type="match status" value="1"/>
</dbReference>
<dbReference type="InterPro" id="IPR029012">
    <property type="entry name" value="Helix_hairpin_bin_sf"/>
</dbReference>
<dbReference type="SUPFAM" id="SSF140102">
    <property type="entry name" value="ISY1 domain-like"/>
    <property type="match status" value="1"/>
</dbReference>
<dbReference type="Gene3D" id="1.10.287.660">
    <property type="entry name" value="Helix hairpin bin"/>
    <property type="match status" value="1"/>
</dbReference>
<dbReference type="GO" id="GO:0005634">
    <property type="term" value="C:nucleus"/>
    <property type="evidence" value="ECO:0007669"/>
    <property type="project" value="UniProtKB-SubCell"/>
</dbReference>
<dbReference type="PANTHER" id="PTHR13021">
    <property type="entry name" value="PRE-MRNA-SPLICING FACTOR ISY1"/>
    <property type="match status" value="1"/>
</dbReference>
<gene>
    <name evidence="5" type="ORF">FD755_009303</name>
</gene>
<dbReference type="EMBL" id="VCEB01000004">
    <property type="protein sequence ID" value="KAB0377725.1"/>
    <property type="molecule type" value="Genomic_DNA"/>
</dbReference>
<organism evidence="5 6">
    <name type="scientific">Muntiacus reevesi</name>
    <name type="common">Reeves' muntjac</name>
    <name type="synonym">Cervus reevesi</name>
    <dbReference type="NCBI Taxonomy" id="9886"/>
    <lineage>
        <taxon>Eukaryota</taxon>
        <taxon>Metazoa</taxon>
        <taxon>Chordata</taxon>
        <taxon>Craniata</taxon>
        <taxon>Vertebrata</taxon>
        <taxon>Euteleostomi</taxon>
        <taxon>Mammalia</taxon>
        <taxon>Eutheria</taxon>
        <taxon>Laurasiatheria</taxon>
        <taxon>Artiodactyla</taxon>
        <taxon>Ruminantia</taxon>
        <taxon>Pecora</taxon>
        <taxon>Cervidae</taxon>
        <taxon>Muntiacinae</taxon>
        <taxon>Muntiacus</taxon>
    </lineage>
</organism>
<sequence length="278" mass="32256">MHRNSESLIFIICMTLKPLAQIQNGKLAPRFKHSKINSLCHHFKEEKPYHISRCRTGLGEFRIRDLNDEINKLLREKGHWEVRIKELGGPDYGKVGPKMLDHEGKEVPGNRGYKYFGAAKDLPGVRELFEKEPLPPPRKTRAELMKAIDFEYYGYLDEDDGVIVPLEQEYEKKYRAELVEKWKAEREARLARGEKEEEEEEEEEVNIYAVTEEESDEEGGLDNGGEDGQQKFIAHVPVPSQQEIEEALVRRKKMELLQKYASETLQAQSEEARRLLGC</sequence>
<evidence type="ECO:0000256" key="3">
    <source>
        <dbReference type="ARBA" id="ARBA00023242"/>
    </source>
</evidence>
<proteinExistence type="inferred from homology"/>
<dbReference type="InterPro" id="IPR009360">
    <property type="entry name" value="Isy1"/>
</dbReference>
<dbReference type="Proteomes" id="UP000326062">
    <property type="component" value="Chromosome 4"/>
</dbReference>
<comment type="similarity">
    <text evidence="2">Belongs to the ISY1 family.</text>
</comment>
<reference evidence="5 6" key="1">
    <citation type="submission" date="2019-06" db="EMBL/GenBank/DDBJ databases">
        <title>Discovery of a novel chromosome fission-fusion reversal in muntjac.</title>
        <authorList>
            <person name="Mudd A.B."/>
            <person name="Bredeson J.V."/>
            <person name="Baum R."/>
            <person name="Hockemeyer D."/>
            <person name="Rokhsar D.S."/>
        </authorList>
    </citation>
    <scope>NUCLEOTIDE SEQUENCE [LARGE SCALE GENOMIC DNA]</scope>
    <source>
        <strain evidence="5">UCam_UCB_Mr</strain>
        <tissue evidence="5">Fibroblast cell line</tissue>
    </source>
</reference>
<keyword evidence="6" id="KW-1185">Reference proteome</keyword>
<feature type="compositionally biased region" description="Acidic residues" evidence="4">
    <location>
        <begin position="196"/>
        <end position="220"/>
    </location>
</feature>
<evidence type="ECO:0000256" key="1">
    <source>
        <dbReference type="ARBA" id="ARBA00004123"/>
    </source>
</evidence>
<comment type="caution">
    <text evidence="5">The sequence shown here is derived from an EMBL/GenBank/DDBJ whole genome shotgun (WGS) entry which is preliminary data.</text>
</comment>
<dbReference type="AlphaFoldDB" id="A0A5N3XWB8"/>
<evidence type="ECO:0008006" key="7">
    <source>
        <dbReference type="Google" id="ProtNLM"/>
    </source>
</evidence>
<evidence type="ECO:0000313" key="5">
    <source>
        <dbReference type="EMBL" id="KAB0377725.1"/>
    </source>
</evidence>
<comment type="subcellular location">
    <subcellularLocation>
        <location evidence="1">Nucleus</location>
    </subcellularLocation>
</comment>
<feature type="region of interest" description="Disordered" evidence="4">
    <location>
        <begin position="193"/>
        <end position="229"/>
    </location>
</feature>